<dbReference type="EMBL" id="JAACJN010000079">
    <property type="protein sequence ID" value="KAF5378040.1"/>
    <property type="molecule type" value="Genomic_DNA"/>
</dbReference>
<keyword evidence="2" id="KW-1185">Reference proteome</keyword>
<proteinExistence type="predicted"/>
<gene>
    <name evidence="1" type="ORF">D9757_011513</name>
</gene>
<sequence>MSRTSSLKGSNSVVDVEAVEVEAKPSRKLRSYIWDTWDKSPEERQFLNKLDSCLLTYAALSYFSK</sequence>
<dbReference type="OrthoDB" id="3639251at2759"/>
<reference evidence="1 2" key="1">
    <citation type="journal article" date="2020" name="ISME J.">
        <title>Uncovering the hidden diversity of litter-decomposition mechanisms in mushroom-forming fungi.</title>
        <authorList>
            <person name="Floudas D."/>
            <person name="Bentzer J."/>
            <person name="Ahren D."/>
            <person name="Johansson T."/>
            <person name="Persson P."/>
            <person name="Tunlid A."/>
        </authorList>
    </citation>
    <scope>NUCLEOTIDE SEQUENCE [LARGE SCALE GENOMIC DNA]</scope>
    <source>
        <strain evidence="1 2">CBS 406.79</strain>
    </source>
</reference>
<dbReference type="AlphaFoldDB" id="A0A8H5H7H9"/>
<protein>
    <submittedName>
        <fullName evidence="1">Uncharacterized protein</fullName>
    </submittedName>
</protein>
<accession>A0A8H5H7H9</accession>
<evidence type="ECO:0000313" key="2">
    <source>
        <dbReference type="Proteomes" id="UP000518752"/>
    </source>
</evidence>
<evidence type="ECO:0000313" key="1">
    <source>
        <dbReference type="EMBL" id="KAF5378040.1"/>
    </source>
</evidence>
<organism evidence="1 2">
    <name type="scientific">Collybiopsis confluens</name>
    <dbReference type="NCBI Taxonomy" id="2823264"/>
    <lineage>
        <taxon>Eukaryota</taxon>
        <taxon>Fungi</taxon>
        <taxon>Dikarya</taxon>
        <taxon>Basidiomycota</taxon>
        <taxon>Agaricomycotina</taxon>
        <taxon>Agaricomycetes</taxon>
        <taxon>Agaricomycetidae</taxon>
        <taxon>Agaricales</taxon>
        <taxon>Marasmiineae</taxon>
        <taxon>Omphalotaceae</taxon>
        <taxon>Collybiopsis</taxon>
    </lineage>
</organism>
<name>A0A8H5H7H9_9AGAR</name>
<comment type="caution">
    <text evidence="1">The sequence shown here is derived from an EMBL/GenBank/DDBJ whole genome shotgun (WGS) entry which is preliminary data.</text>
</comment>
<dbReference type="Proteomes" id="UP000518752">
    <property type="component" value="Unassembled WGS sequence"/>
</dbReference>